<protein>
    <submittedName>
        <fullName evidence="4">DUF6986 family protein</fullName>
    </submittedName>
</protein>
<accession>A0ABV5SWQ9</accession>
<comment type="caution">
    <text evidence="4">The sequence shown here is derived from an EMBL/GenBank/DDBJ whole genome shotgun (WGS) entry which is preliminary data.</text>
</comment>
<sequence length="434" mass="46035">MTADLARARDGVLTAADLARVDAALQGTDDLLRSAYRGDDGSRQPVHTAYVPADRYHPGLPAEWGAAALAAAEAVGGLDALAAHVGLTPELVTDVVPRVRAKLEREPIEDLRLDFEDGYGDRGDAVEDADAVGAAARVIEAVRSSAAPPFIGIRFKSLEKSTRARGLRTLDLFLSGLVEAGGLPGGLALTLPKVTTAAQVAAMADVAAALEGAHGLTEGSVRFEVQIETPQVVLGADGRSPLALLPRAGAGRITSLHFGTYDYTAALGISAHHQSLDHPAADLAKELMQLAVAGTGIRLSDGSTNVLPIGDRAIEAWMLHARLVRRSLERGFFQGWDLHPHQLLTRYLATYAFYREGYPQAAERLRAYIERSPGTVLDEPATARALAWFVVRGVQCGALDTDDVIAETGIGHEALIALAHPRPVSRTDPREDSA</sequence>
<reference evidence="4 5" key="1">
    <citation type="submission" date="2024-09" db="EMBL/GenBank/DDBJ databases">
        <authorList>
            <person name="Sun Q."/>
            <person name="Mori K."/>
        </authorList>
    </citation>
    <scope>NUCLEOTIDE SEQUENCE [LARGE SCALE GENOMIC DNA]</scope>
    <source>
        <strain evidence="4 5">JCM 1342</strain>
    </source>
</reference>
<proteinExistence type="predicted"/>
<evidence type="ECO:0000256" key="2">
    <source>
        <dbReference type="ARBA" id="ARBA00022723"/>
    </source>
</evidence>
<dbReference type="InterPro" id="IPR054255">
    <property type="entry name" value="DUF6986"/>
</dbReference>
<dbReference type="SUPFAM" id="SSF51621">
    <property type="entry name" value="Phosphoenolpyruvate/pyruvate domain"/>
    <property type="match status" value="1"/>
</dbReference>
<evidence type="ECO:0000313" key="4">
    <source>
        <dbReference type="EMBL" id="MFB9644597.1"/>
    </source>
</evidence>
<gene>
    <name evidence="4" type="ORF">ACFFPJ_02160</name>
</gene>
<dbReference type="Gene3D" id="3.20.20.60">
    <property type="entry name" value="Phosphoenolpyruvate-binding domains"/>
    <property type="match status" value="1"/>
</dbReference>
<keyword evidence="2" id="KW-0479">Metal-binding</keyword>
<dbReference type="Proteomes" id="UP001589611">
    <property type="component" value="Unassembled WGS sequence"/>
</dbReference>
<dbReference type="InterPro" id="IPR040442">
    <property type="entry name" value="Pyrv_kinase-like_dom_sf"/>
</dbReference>
<dbReference type="RefSeq" id="WP_344711296.1">
    <property type="nucleotide sequence ID" value="NZ_BAAAWH010000001.1"/>
</dbReference>
<evidence type="ECO:0000256" key="3">
    <source>
        <dbReference type="ARBA" id="ARBA00022842"/>
    </source>
</evidence>
<evidence type="ECO:0000313" key="5">
    <source>
        <dbReference type="Proteomes" id="UP001589611"/>
    </source>
</evidence>
<dbReference type="InterPro" id="IPR015813">
    <property type="entry name" value="Pyrv/PenolPyrv_kinase-like_dom"/>
</dbReference>
<dbReference type="EMBL" id="JBHMBE010000001">
    <property type="protein sequence ID" value="MFB9644597.1"/>
    <property type="molecule type" value="Genomic_DNA"/>
</dbReference>
<name>A0ABV5SWQ9_9MICO</name>
<comment type="cofactor">
    <cofactor evidence="1">
        <name>Mg(2+)</name>
        <dbReference type="ChEBI" id="CHEBI:18420"/>
    </cofactor>
</comment>
<dbReference type="PANTHER" id="PTHR32308">
    <property type="entry name" value="LYASE BETA SUBUNIT, PUTATIVE (AFU_ORTHOLOGUE AFUA_4G13030)-RELATED"/>
    <property type="match status" value="1"/>
</dbReference>
<keyword evidence="5" id="KW-1185">Reference proteome</keyword>
<evidence type="ECO:0000256" key="1">
    <source>
        <dbReference type="ARBA" id="ARBA00001946"/>
    </source>
</evidence>
<dbReference type="Pfam" id="PF22484">
    <property type="entry name" value="DUF6986"/>
    <property type="match status" value="1"/>
</dbReference>
<keyword evidence="3" id="KW-0460">Magnesium</keyword>
<dbReference type="PANTHER" id="PTHR32308:SF10">
    <property type="entry name" value="CITRATE LYASE SUBUNIT BETA"/>
    <property type="match status" value="1"/>
</dbReference>
<organism evidence="4 5">
    <name type="scientific">Microbacterium terregens</name>
    <dbReference type="NCBI Taxonomy" id="69363"/>
    <lineage>
        <taxon>Bacteria</taxon>
        <taxon>Bacillati</taxon>
        <taxon>Actinomycetota</taxon>
        <taxon>Actinomycetes</taxon>
        <taxon>Micrococcales</taxon>
        <taxon>Microbacteriaceae</taxon>
        <taxon>Microbacterium</taxon>
    </lineage>
</organism>